<protein>
    <submittedName>
        <fullName evidence="3">DUF2231 domain-containing protein</fullName>
    </submittedName>
</protein>
<keyword evidence="4" id="KW-1185">Reference proteome</keyword>
<dbReference type="Pfam" id="PF09990">
    <property type="entry name" value="DUF2231"/>
    <property type="match status" value="1"/>
</dbReference>
<proteinExistence type="predicted"/>
<name>A0ABP7PG70_9GAMM</name>
<evidence type="ECO:0000313" key="4">
    <source>
        <dbReference type="Proteomes" id="UP001501337"/>
    </source>
</evidence>
<feature type="transmembrane region" description="Helical" evidence="1">
    <location>
        <begin position="120"/>
        <end position="142"/>
    </location>
</feature>
<dbReference type="Proteomes" id="UP001501337">
    <property type="component" value="Unassembled WGS sequence"/>
</dbReference>
<reference evidence="4" key="1">
    <citation type="journal article" date="2019" name="Int. J. Syst. Evol. Microbiol.">
        <title>The Global Catalogue of Microorganisms (GCM) 10K type strain sequencing project: providing services to taxonomists for standard genome sequencing and annotation.</title>
        <authorList>
            <consortium name="The Broad Institute Genomics Platform"/>
            <consortium name="The Broad Institute Genome Sequencing Center for Infectious Disease"/>
            <person name="Wu L."/>
            <person name="Ma J."/>
        </authorList>
    </citation>
    <scope>NUCLEOTIDE SEQUENCE [LARGE SCALE GENOMIC DNA]</scope>
    <source>
        <strain evidence="4">JCM 17555</strain>
    </source>
</reference>
<organism evidence="3 4">
    <name type="scientific">Allohahella marinimesophila</name>
    <dbReference type="NCBI Taxonomy" id="1054972"/>
    <lineage>
        <taxon>Bacteria</taxon>
        <taxon>Pseudomonadati</taxon>
        <taxon>Pseudomonadota</taxon>
        <taxon>Gammaproteobacteria</taxon>
        <taxon>Oceanospirillales</taxon>
        <taxon>Hahellaceae</taxon>
        <taxon>Allohahella</taxon>
    </lineage>
</organism>
<keyword evidence="1" id="KW-0472">Membrane</keyword>
<feature type="transmembrane region" description="Helical" evidence="1">
    <location>
        <begin position="83"/>
        <end position="105"/>
    </location>
</feature>
<dbReference type="InterPro" id="IPR019251">
    <property type="entry name" value="DUF2231_TM"/>
</dbReference>
<keyword evidence="1" id="KW-0812">Transmembrane</keyword>
<dbReference type="RefSeq" id="WP_344806555.1">
    <property type="nucleotide sequence ID" value="NZ_BAABBO010000010.1"/>
</dbReference>
<gene>
    <name evidence="3" type="ORF">GCM10022278_23500</name>
</gene>
<evidence type="ECO:0000256" key="1">
    <source>
        <dbReference type="SAM" id="Phobius"/>
    </source>
</evidence>
<sequence length="160" mass="17360">MAKESIPSKMSILGHPIHPMVIHFPVAALLMLIPADLAYLYTGDVFWARAGIWLVGVGTVGGWVSGAIGFMDLVLVVQIRNLITAWCHAILAVMLLSIATLNWLLRVVNPFDEVIMPWGLYLSLLSGLMIGLASLLGGLLVYDQAVAVSPDKMAERRHDG</sequence>
<dbReference type="EMBL" id="BAABBO010000010">
    <property type="protein sequence ID" value="GAA3964990.1"/>
    <property type="molecule type" value="Genomic_DNA"/>
</dbReference>
<feature type="transmembrane region" description="Helical" evidence="1">
    <location>
        <begin position="53"/>
        <end position="76"/>
    </location>
</feature>
<comment type="caution">
    <text evidence="3">The sequence shown here is derived from an EMBL/GenBank/DDBJ whole genome shotgun (WGS) entry which is preliminary data.</text>
</comment>
<feature type="domain" description="DUF2231" evidence="2">
    <location>
        <begin position="14"/>
        <end position="149"/>
    </location>
</feature>
<feature type="transmembrane region" description="Helical" evidence="1">
    <location>
        <begin position="21"/>
        <end position="41"/>
    </location>
</feature>
<evidence type="ECO:0000313" key="3">
    <source>
        <dbReference type="EMBL" id="GAA3964990.1"/>
    </source>
</evidence>
<accession>A0ABP7PG70</accession>
<evidence type="ECO:0000259" key="2">
    <source>
        <dbReference type="Pfam" id="PF09990"/>
    </source>
</evidence>
<keyword evidence="1" id="KW-1133">Transmembrane helix</keyword>